<dbReference type="InterPro" id="IPR036291">
    <property type="entry name" value="NAD(P)-bd_dom_sf"/>
</dbReference>
<name>A0A9P4U0L6_9PEZI</name>
<dbReference type="AlphaFoldDB" id="A0A9P4U0L6"/>
<gene>
    <name evidence="3" type="ORF">EJ08DRAFT_162225</name>
</gene>
<keyword evidence="2" id="KW-0732">Signal</keyword>
<sequence>MSQLLWLAALLKSQYFSSVPVPNTSFEGQTTIVTGANTGLGFEAAKHFVKLNASRVIIACRNLEKGEAAKKAIEGEAKRTGVVEVWQLDLSSYNSVKAFAARASTLDRIDVLLENAGISTSKFSIMEDNESSITVNVVSTFLLALLMMPKLKEMSKKFNKQPHLVIVSSEVHGLTDLPERKDPSGDIFATLNDKSKAAMSARYPTSKLLEVLIVRAMVEQQMQPGYPVLINYVNPGFCRSELMREVGLLRQIVYLFLNARSTEKGSRTLVHASQAGPKSHGQYMSNCAVDVPSAWVRSEEGRKTGERVWKELSRKLEGIEPGILANL</sequence>
<proteinExistence type="predicted"/>
<evidence type="ECO:0000313" key="3">
    <source>
        <dbReference type="EMBL" id="KAF2432068.1"/>
    </source>
</evidence>
<comment type="caution">
    <text evidence="3">The sequence shown here is derived from an EMBL/GenBank/DDBJ whole genome shotgun (WGS) entry which is preliminary data.</text>
</comment>
<dbReference type="PANTHER" id="PTHR43157">
    <property type="entry name" value="PHOSPHATIDYLINOSITOL-GLYCAN BIOSYNTHESIS CLASS F PROTEIN-RELATED"/>
    <property type="match status" value="1"/>
</dbReference>
<protein>
    <submittedName>
        <fullName evidence="3">Short-chain dehydrogenase/reductase-like protein</fullName>
    </submittedName>
</protein>
<feature type="chain" id="PRO_5040422278" evidence="2">
    <location>
        <begin position="19"/>
        <end position="327"/>
    </location>
</feature>
<dbReference type="InterPro" id="IPR002347">
    <property type="entry name" value="SDR_fam"/>
</dbReference>
<evidence type="ECO:0000256" key="1">
    <source>
        <dbReference type="ARBA" id="ARBA00023002"/>
    </source>
</evidence>
<dbReference type="PANTHER" id="PTHR43157:SF31">
    <property type="entry name" value="PHOSPHATIDYLINOSITOL-GLYCAN BIOSYNTHESIS CLASS F PROTEIN"/>
    <property type="match status" value="1"/>
</dbReference>
<dbReference type="Proteomes" id="UP000800235">
    <property type="component" value="Unassembled WGS sequence"/>
</dbReference>
<feature type="signal peptide" evidence="2">
    <location>
        <begin position="1"/>
        <end position="18"/>
    </location>
</feature>
<dbReference type="Pfam" id="PF00106">
    <property type="entry name" value="adh_short"/>
    <property type="match status" value="1"/>
</dbReference>
<organism evidence="3 4">
    <name type="scientific">Tothia fuscella</name>
    <dbReference type="NCBI Taxonomy" id="1048955"/>
    <lineage>
        <taxon>Eukaryota</taxon>
        <taxon>Fungi</taxon>
        <taxon>Dikarya</taxon>
        <taxon>Ascomycota</taxon>
        <taxon>Pezizomycotina</taxon>
        <taxon>Dothideomycetes</taxon>
        <taxon>Pleosporomycetidae</taxon>
        <taxon>Venturiales</taxon>
        <taxon>Cylindrosympodiaceae</taxon>
        <taxon>Tothia</taxon>
    </lineage>
</organism>
<dbReference type="EMBL" id="MU007028">
    <property type="protein sequence ID" value="KAF2432068.1"/>
    <property type="molecule type" value="Genomic_DNA"/>
</dbReference>
<dbReference type="SUPFAM" id="SSF51735">
    <property type="entry name" value="NAD(P)-binding Rossmann-fold domains"/>
    <property type="match status" value="1"/>
</dbReference>
<keyword evidence="1" id="KW-0560">Oxidoreductase</keyword>
<accession>A0A9P4U0L6</accession>
<reference evidence="3" key="1">
    <citation type="journal article" date="2020" name="Stud. Mycol.">
        <title>101 Dothideomycetes genomes: a test case for predicting lifestyles and emergence of pathogens.</title>
        <authorList>
            <person name="Haridas S."/>
            <person name="Albert R."/>
            <person name="Binder M."/>
            <person name="Bloem J."/>
            <person name="Labutti K."/>
            <person name="Salamov A."/>
            <person name="Andreopoulos B."/>
            <person name="Baker S."/>
            <person name="Barry K."/>
            <person name="Bills G."/>
            <person name="Bluhm B."/>
            <person name="Cannon C."/>
            <person name="Castanera R."/>
            <person name="Culley D."/>
            <person name="Daum C."/>
            <person name="Ezra D."/>
            <person name="Gonzalez J."/>
            <person name="Henrissat B."/>
            <person name="Kuo A."/>
            <person name="Liang C."/>
            <person name="Lipzen A."/>
            <person name="Lutzoni F."/>
            <person name="Magnuson J."/>
            <person name="Mondo S."/>
            <person name="Nolan M."/>
            <person name="Ohm R."/>
            <person name="Pangilinan J."/>
            <person name="Park H.-J."/>
            <person name="Ramirez L."/>
            <person name="Alfaro M."/>
            <person name="Sun H."/>
            <person name="Tritt A."/>
            <person name="Yoshinaga Y."/>
            <person name="Zwiers L.-H."/>
            <person name="Turgeon B."/>
            <person name="Goodwin S."/>
            <person name="Spatafora J."/>
            <person name="Crous P."/>
            <person name="Grigoriev I."/>
        </authorList>
    </citation>
    <scope>NUCLEOTIDE SEQUENCE</scope>
    <source>
        <strain evidence="3">CBS 130266</strain>
    </source>
</reference>
<evidence type="ECO:0000256" key="2">
    <source>
        <dbReference type="SAM" id="SignalP"/>
    </source>
</evidence>
<dbReference type="GO" id="GO:0016491">
    <property type="term" value="F:oxidoreductase activity"/>
    <property type="evidence" value="ECO:0007669"/>
    <property type="project" value="UniProtKB-KW"/>
</dbReference>
<dbReference type="Gene3D" id="3.40.50.720">
    <property type="entry name" value="NAD(P)-binding Rossmann-like Domain"/>
    <property type="match status" value="1"/>
</dbReference>
<dbReference type="PRINTS" id="PR00081">
    <property type="entry name" value="GDHRDH"/>
</dbReference>
<evidence type="ECO:0000313" key="4">
    <source>
        <dbReference type="Proteomes" id="UP000800235"/>
    </source>
</evidence>
<dbReference type="OrthoDB" id="542013at2759"/>
<keyword evidence="4" id="KW-1185">Reference proteome</keyword>